<keyword evidence="3" id="KW-0804">Transcription</keyword>
<evidence type="ECO:0000313" key="9">
    <source>
        <dbReference type="Proteomes" id="UP000036305"/>
    </source>
</evidence>
<accession>A0A377SFR5</accession>
<dbReference type="SUPFAM" id="SSF51306">
    <property type="entry name" value="LexA/Signal peptidase"/>
    <property type="match status" value="1"/>
</dbReference>
<dbReference type="Gene3D" id="2.10.109.10">
    <property type="entry name" value="Umud Fragment, subunit A"/>
    <property type="match status" value="1"/>
</dbReference>
<evidence type="ECO:0000313" key="10">
    <source>
        <dbReference type="Proteomes" id="UP000255050"/>
    </source>
</evidence>
<dbReference type="GO" id="GO:0003677">
    <property type="term" value="F:DNA binding"/>
    <property type="evidence" value="ECO:0007669"/>
    <property type="project" value="UniProtKB-KW"/>
</dbReference>
<dbReference type="Pfam" id="PF00717">
    <property type="entry name" value="Peptidase_S24"/>
    <property type="match status" value="1"/>
</dbReference>
<keyword evidence="1" id="KW-0805">Transcription regulation</keyword>
<dbReference type="CDD" id="cd06529">
    <property type="entry name" value="S24_LexA-like"/>
    <property type="match status" value="1"/>
</dbReference>
<comment type="caution">
    <text evidence="5">The sequence shown here is derived from an EMBL/GenBank/DDBJ whole genome shotgun (WGS) entry which is preliminary data.</text>
</comment>
<evidence type="ECO:0000313" key="7">
    <source>
        <dbReference type="EMBL" id="STR39618.1"/>
    </source>
</evidence>
<evidence type="ECO:0000256" key="1">
    <source>
        <dbReference type="ARBA" id="ARBA00023015"/>
    </source>
</evidence>
<reference evidence="6 9" key="2">
    <citation type="submission" date="2015-06" db="EMBL/GenBank/DDBJ databases">
        <title>The Genome Sequence of None.</title>
        <authorList>
            <consortium name="The Broad Institute Genomics Platform"/>
            <consortium name="The Broad Institute Genome Sequencing Center for Infectious Disease"/>
            <person name="Earl A.M."/>
            <person name="Onderdonk A.B."/>
            <person name="Kirby J."/>
            <person name="Ferraro M.J."/>
            <person name="Huang S."/>
            <person name="Spencer M."/>
            <person name="Fodor A."/>
            <person name="Hooper D."/>
            <person name="Dekker J."/>
            <person name="O'Brien T."/>
            <person name="Quan V."/>
            <person name="Gombosev A."/>
            <person name="Delaney M."/>
            <person name="DuBois A."/>
            <person name="Ernst C."/>
            <person name="Kim D.S."/>
            <person name="Rossman W."/>
            <person name="Gohs F."/>
            <person name="Petruso H."/>
            <person name="Nozar T."/>
            <person name="Mougeot F."/>
            <person name="Manson-McGuire A."/>
            <person name="Young S."/>
            <person name="Abouelleil A."/>
            <person name="Cao P."/>
            <person name="Chapman S.B."/>
            <person name="Griggs A."/>
            <person name="Priest M."/>
            <person name="Shea T."/>
            <person name="Wortman I."/>
            <person name="Wortman J.R."/>
            <person name="Nusbaum C."/>
            <person name="Birren B."/>
        </authorList>
    </citation>
    <scope>NUCLEOTIDE SEQUENCE [LARGE SCALE GENOMIC DNA]</scope>
    <source>
        <strain evidence="6 9">MGH87</strain>
    </source>
</reference>
<dbReference type="PANTHER" id="PTHR40661:SF3">
    <property type="entry name" value="FELS-1 PROPHAGE TRANSCRIPTIONAL REGULATOR"/>
    <property type="match status" value="1"/>
</dbReference>
<evidence type="ECO:0000313" key="6">
    <source>
        <dbReference type="EMBL" id="KLY41474.1"/>
    </source>
</evidence>
<reference evidence="7 10" key="3">
    <citation type="submission" date="2018-06" db="EMBL/GenBank/DDBJ databases">
        <authorList>
            <consortium name="Pathogen Informatics"/>
            <person name="Doyle S."/>
        </authorList>
    </citation>
    <scope>NUCLEOTIDE SEQUENCE [LARGE SCALE GENOMIC DNA]</scope>
    <source>
        <strain evidence="7 10">NCTC11694</strain>
    </source>
</reference>
<organism evidence="5 8">
    <name type="scientific">Klebsiella michiganensis</name>
    <dbReference type="NCBI Taxonomy" id="1134687"/>
    <lineage>
        <taxon>Bacteria</taxon>
        <taxon>Pseudomonadati</taxon>
        <taxon>Pseudomonadota</taxon>
        <taxon>Gammaproteobacteria</taxon>
        <taxon>Enterobacterales</taxon>
        <taxon>Enterobacteriaceae</taxon>
        <taxon>Klebsiella/Raoultella group</taxon>
        <taxon>Klebsiella</taxon>
    </lineage>
</organism>
<evidence type="ECO:0000313" key="5">
    <source>
        <dbReference type="EMBL" id="EWF88416.1"/>
    </source>
</evidence>
<evidence type="ECO:0000313" key="8">
    <source>
        <dbReference type="Proteomes" id="UP000020202"/>
    </source>
</evidence>
<dbReference type="InterPro" id="IPR036286">
    <property type="entry name" value="LexA/Signal_pep-like_sf"/>
</dbReference>
<dbReference type="PANTHER" id="PTHR40661">
    <property type="match status" value="1"/>
</dbReference>
<dbReference type="InterPro" id="IPR015927">
    <property type="entry name" value="Peptidase_S24_S26A/B/C"/>
</dbReference>
<dbReference type="InterPro" id="IPR039418">
    <property type="entry name" value="LexA-like"/>
</dbReference>
<evidence type="ECO:0000256" key="2">
    <source>
        <dbReference type="ARBA" id="ARBA00023125"/>
    </source>
</evidence>
<dbReference type="Proteomes" id="UP000255050">
    <property type="component" value="Unassembled WGS sequence"/>
</dbReference>
<name>A0A0J2I449_9ENTR</name>
<dbReference type="EMBL" id="LEUS01000006">
    <property type="protein sequence ID" value="KLY41474.1"/>
    <property type="molecule type" value="Genomic_DNA"/>
</dbReference>
<dbReference type="Proteomes" id="UP000036305">
    <property type="component" value="Unassembled WGS sequence"/>
</dbReference>
<dbReference type="EMBL" id="JCNZ01000009">
    <property type="protein sequence ID" value="EWF88416.1"/>
    <property type="molecule type" value="Genomic_DNA"/>
</dbReference>
<dbReference type="EMBL" id="UGJR01000002">
    <property type="protein sequence ID" value="STR39618.1"/>
    <property type="molecule type" value="Genomic_DNA"/>
</dbReference>
<evidence type="ECO:0000259" key="4">
    <source>
        <dbReference type="Pfam" id="PF00717"/>
    </source>
</evidence>
<sequence length="242" mass="27103">MVNGVRIIAMDKYEIRRQRLLYIRDNLCGGKAVDVARTLGREPSYVSRMLYPEGKKQKKRIADEMVELIESSFNLPRGWMDGITGNIDIEREPVEDSPQMPYVIEVLDAQASAGPGCIVSSEVDETVNSITYDSAGALRLFGNRPAEHIKVITVSGDSMSGTIETGDYIFVDVSKDYFEGDGIYVFSFKGAVLVKRLQFTADGLLVHSDNSKYADWTIGESHEQYLKIIGRVIYSHSVKRFV</sequence>
<accession>A0A0J2I449</accession>
<keyword evidence="2" id="KW-0238">DNA-binding</keyword>
<keyword evidence="9" id="KW-1185">Reference proteome</keyword>
<proteinExistence type="predicted"/>
<dbReference type="AlphaFoldDB" id="A0A0J2I449"/>
<feature type="domain" description="Peptidase S24/S26A/S26B/S26C" evidence="4">
    <location>
        <begin position="109"/>
        <end position="233"/>
    </location>
</feature>
<evidence type="ECO:0000256" key="3">
    <source>
        <dbReference type="ARBA" id="ARBA00023163"/>
    </source>
</evidence>
<reference evidence="5 8" key="1">
    <citation type="submission" date="2014-01" db="EMBL/GenBank/DDBJ databases">
        <title>The Genome Sequence of Klebsiella oxytoca MGH 27.</title>
        <authorList>
            <consortium name="The Broad Institute Genomics Platform"/>
            <consortium name="The Broad Institute Genome Sequencing Center for Infectious Disease"/>
            <person name="Murphy C."/>
            <person name="Cosimi L."/>
            <person name="Cerqueira G."/>
            <person name="Feldgarden M."/>
            <person name="Earl A."/>
            <person name="Hung D."/>
            <person name="Onderdonk A.B."/>
            <person name="Ferraro M.J."/>
            <person name="Hooper D."/>
            <person name="Dekker J."/>
            <person name="O'Brien T."/>
            <person name="Huang S."/>
            <person name="Quan V."/>
            <person name="Ernst C."/>
            <person name="Delaney M."/>
            <person name="DuBois A."/>
            <person name="Kim D.S."/>
            <person name="Young S.K."/>
            <person name="Zeng Q."/>
            <person name="Gargeya S."/>
            <person name="Fitzgerald M."/>
            <person name="Abouelleil A."/>
            <person name="Alvarado L."/>
            <person name="Berlin A.M."/>
            <person name="Chapman S.B."/>
            <person name="Gainer-Dewar J."/>
            <person name="Goldberg J."/>
            <person name="Gnerre S."/>
            <person name="Griggs A."/>
            <person name="Gujja S."/>
            <person name="Hansen M."/>
            <person name="Howarth C."/>
            <person name="Imamovic A."/>
            <person name="Ireland A."/>
            <person name="Larimer J."/>
            <person name="McCowan C."/>
            <person name="Murphy C."/>
            <person name="Pearson M."/>
            <person name="Poon T.W."/>
            <person name="Priest M."/>
            <person name="Roberts A."/>
            <person name="Saif S."/>
            <person name="Shea T."/>
            <person name="Sykes S."/>
            <person name="Wortman J."/>
            <person name="Nusbaum C."/>
            <person name="Birren B."/>
        </authorList>
    </citation>
    <scope>NUCLEOTIDE SEQUENCE [LARGE SCALE GENOMIC DNA]</scope>
    <source>
        <strain evidence="5 8">MGH 27</strain>
    </source>
</reference>
<protein>
    <submittedName>
        <fullName evidence="7">Phage repressor</fullName>
    </submittedName>
</protein>
<gene>
    <name evidence="5" type="ORF">L373_03597</name>
    <name evidence="7" type="ORF">NCTC11694_00759</name>
    <name evidence="6" type="ORF">SK91_01484</name>
</gene>
<dbReference type="Proteomes" id="UP000020202">
    <property type="component" value="Unassembled WGS sequence"/>
</dbReference>